<comment type="caution">
    <text evidence="2">The sequence shown here is derived from an EMBL/GenBank/DDBJ whole genome shotgun (WGS) entry which is preliminary data.</text>
</comment>
<dbReference type="Pfam" id="PF13604">
    <property type="entry name" value="AAA_30"/>
    <property type="match status" value="1"/>
</dbReference>
<keyword evidence="3" id="KW-1185">Reference proteome</keyword>
<evidence type="ECO:0000256" key="1">
    <source>
        <dbReference type="SAM" id="MobiDB-lite"/>
    </source>
</evidence>
<dbReference type="SUPFAM" id="SSF52540">
    <property type="entry name" value="P-loop containing nucleoside triphosphate hydrolases"/>
    <property type="match status" value="1"/>
</dbReference>
<evidence type="ECO:0008006" key="4">
    <source>
        <dbReference type="Google" id="ProtNLM"/>
    </source>
</evidence>
<evidence type="ECO:0000313" key="3">
    <source>
        <dbReference type="Proteomes" id="UP000738325"/>
    </source>
</evidence>
<dbReference type="InterPro" id="IPR027417">
    <property type="entry name" value="P-loop_NTPase"/>
</dbReference>
<name>A0A9P6R7G0_9FUNG</name>
<evidence type="ECO:0000313" key="2">
    <source>
        <dbReference type="EMBL" id="KAG0311403.1"/>
    </source>
</evidence>
<reference evidence="2" key="1">
    <citation type="journal article" date="2020" name="Fungal Divers.">
        <title>Resolving the Mortierellaceae phylogeny through synthesis of multi-gene phylogenetics and phylogenomics.</title>
        <authorList>
            <person name="Vandepol N."/>
            <person name="Liber J."/>
            <person name="Desiro A."/>
            <person name="Na H."/>
            <person name="Kennedy M."/>
            <person name="Barry K."/>
            <person name="Grigoriev I.V."/>
            <person name="Miller A.N."/>
            <person name="O'Donnell K."/>
            <person name="Stajich J.E."/>
            <person name="Bonito G."/>
        </authorList>
    </citation>
    <scope>NUCLEOTIDE SEQUENCE</scope>
    <source>
        <strain evidence="2">REB-010B</strain>
    </source>
</reference>
<dbReference type="InterPro" id="IPR051055">
    <property type="entry name" value="PIF1_helicase"/>
</dbReference>
<dbReference type="EMBL" id="JAAAIP010000929">
    <property type="protein sequence ID" value="KAG0311403.1"/>
    <property type="molecule type" value="Genomic_DNA"/>
</dbReference>
<proteinExistence type="predicted"/>
<dbReference type="OrthoDB" id="5578775at2759"/>
<dbReference type="AlphaFoldDB" id="A0A9P6R7G0"/>
<feature type="region of interest" description="Disordered" evidence="1">
    <location>
        <begin position="166"/>
        <end position="202"/>
    </location>
</feature>
<protein>
    <recommendedName>
        <fullName evidence="4">AAA+ ATPase domain-containing protein</fullName>
    </recommendedName>
</protein>
<accession>A0A9P6R7G0</accession>
<dbReference type="Gene3D" id="3.40.50.300">
    <property type="entry name" value="P-loop containing nucleotide triphosphate hydrolases"/>
    <property type="match status" value="1"/>
</dbReference>
<organism evidence="2 3">
    <name type="scientific">Dissophora globulifera</name>
    <dbReference type="NCBI Taxonomy" id="979702"/>
    <lineage>
        <taxon>Eukaryota</taxon>
        <taxon>Fungi</taxon>
        <taxon>Fungi incertae sedis</taxon>
        <taxon>Mucoromycota</taxon>
        <taxon>Mortierellomycotina</taxon>
        <taxon>Mortierellomycetes</taxon>
        <taxon>Mortierellales</taxon>
        <taxon>Mortierellaceae</taxon>
        <taxon>Dissophora</taxon>
    </lineage>
</organism>
<dbReference type="PANTHER" id="PTHR47642:SF5">
    <property type="entry name" value="ATP-DEPENDENT DNA HELICASE"/>
    <property type="match status" value="1"/>
</dbReference>
<dbReference type="PANTHER" id="PTHR47642">
    <property type="entry name" value="ATP-DEPENDENT DNA HELICASE"/>
    <property type="match status" value="1"/>
</dbReference>
<sequence length="381" mass="42322">MGPSDQRGSKKFQYRSIVHGGAATAGPGIGTRARTDRRIGALLDHVSGIPGHHVITGPAGSSKSTVLWALRQSLTDGQQYHLIALAPTGVAAVNIGGQTIDQFFGARSEHGEGQDFFIDLYTLDWNLHIIRASGRLPYFIIDEASMLLASMLDDLSHALQSISHDGEPVVGHGKAAQGGQEGQERHEALDQRQLSEPPMDEDDEEMVQIGRINVDDHRPWVWNARAYRAFQQLHLQEPCRQARDLVFFKMLQIFHRGVDNEQEQQWASSTLLGQLMHDHNLQDSGRVFTVLTSLTSKMKVNNQAYIDEMAKTRRPICLRAQDGVSGASHGDSTSLKKWLEREMGDDRTGGVLWHTGDRSLKCELPARSGEWQPGNRTGLQR</sequence>
<gene>
    <name evidence="2" type="ORF">BGZ99_010183</name>
</gene>
<dbReference type="Proteomes" id="UP000738325">
    <property type="component" value="Unassembled WGS sequence"/>
</dbReference>